<keyword evidence="4" id="KW-1003">Cell membrane</keyword>
<keyword evidence="3" id="KW-0050">Antiport</keyword>
<feature type="domain" description="Na+/H+ antiporter NhaC-like C-terminal" evidence="10">
    <location>
        <begin position="159"/>
        <end position="452"/>
    </location>
</feature>
<dbReference type="RefSeq" id="WP_055183068.1">
    <property type="nucleotide sequence ID" value="NZ_BLYK01000082.1"/>
</dbReference>
<evidence type="ECO:0000256" key="6">
    <source>
        <dbReference type="ARBA" id="ARBA00022989"/>
    </source>
</evidence>
<feature type="transmembrane region" description="Helical" evidence="9">
    <location>
        <begin position="76"/>
        <end position="101"/>
    </location>
</feature>
<sequence>MKEEKKLNLPQSLLLLVLIIFSVAVCIRLKTGGPMIGLFASWIFIYLVCKIVRIPYDNVVAGAYDAIRMVVPTLCLLMAIGVMIGTWLQSGTIATIIAWGLKMINPAWLLPLTLLFCSVLSVVTGTSYGSVGSAGVAMMAIGNAMGINSGMVAGAVICGAMFGDKLSPLSDTTNLAPAVAGAKLGDHIRAMFWTTIPTYIITLIIFTVLGIQQTSGGYTAGDISNYITELNGEFHLGAVTLIPAILIIVLLLCKVNAISALGISSFAAGAVSFFVQHATLQSIIQTAYSGYTTTIEEGVLQSILNRGGMGSMLQYVAIISFAVGMGGMLEKLGVLEHILNAVVKRINSDGSMILVTLIVGYITSLISCSQPMSHVLTGRLMAPVFKERKVAPEILSRCLEDSGTMAGPMIPWHGYGVYMAGTLGVAWAAFFPYLFLLYLTPIFSIIYGFTGISIKHVSGEEVAE</sequence>
<keyword evidence="5 9" id="KW-0812">Transmembrane</keyword>
<evidence type="ECO:0000256" key="9">
    <source>
        <dbReference type="SAM" id="Phobius"/>
    </source>
</evidence>
<keyword evidence="6 9" id="KW-1133">Transmembrane helix</keyword>
<keyword evidence="2" id="KW-0813">Transport</keyword>
<evidence type="ECO:0000256" key="1">
    <source>
        <dbReference type="ARBA" id="ARBA00004651"/>
    </source>
</evidence>
<gene>
    <name evidence="12" type="primary">mleN</name>
    <name evidence="12" type="ORF">ERS852450_03203</name>
    <name evidence="11" type="ORF">ERS852578_02118</name>
</gene>
<evidence type="ECO:0000259" key="10">
    <source>
        <dbReference type="Pfam" id="PF03553"/>
    </source>
</evidence>
<evidence type="ECO:0000313" key="13">
    <source>
        <dbReference type="Proteomes" id="UP000095390"/>
    </source>
</evidence>
<proteinExistence type="inferred from homology"/>
<evidence type="ECO:0000256" key="5">
    <source>
        <dbReference type="ARBA" id="ARBA00022692"/>
    </source>
</evidence>
<dbReference type="Proteomes" id="UP000095390">
    <property type="component" value="Unassembled WGS sequence"/>
</dbReference>
<dbReference type="Proteomes" id="UP000095679">
    <property type="component" value="Unassembled WGS sequence"/>
</dbReference>
<evidence type="ECO:0000256" key="3">
    <source>
        <dbReference type="ARBA" id="ARBA00022449"/>
    </source>
</evidence>
<comment type="similarity">
    <text evidence="8">Belongs to the NhaC Na(+)/H(+) (TC 2.A.35) antiporter family.</text>
</comment>
<feature type="transmembrane region" description="Helical" evidence="9">
    <location>
        <begin position="108"/>
        <end position="128"/>
    </location>
</feature>
<feature type="transmembrane region" description="Helical" evidence="9">
    <location>
        <begin position="415"/>
        <end position="439"/>
    </location>
</feature>
<reference evidence="13 14" key="1">
    <citation type="submission" date="2015-09" db="EMBL/GenBank/DDBJ databases">
        <authorList>
            <consortium name="Pathogen Informatics"/>
        </authorList>
    </citation>
    <scope>NUCLEOTIDE SEQUENCE [LARGE SCALE GENOMIC DNA]</scope>
    <source>
        <strain evidence="12 14">2789STDY5834835</strain>
        <strain evidence="11 13">2789STDY5834966</strain>
    </source>
</reference>
<feature type="transmembrane region" description="Helical" evidence="9">
    <location>
        <begin position="140"/>
        <end position="162"/>
    </location>
</feature>
<evidence type="ECO:0000256" key="8">
    <source>
        <dbReference type="ARBA" id="ARBA00038435"/>
    </source>
</evidence>
<evidence type="ECO:0000313" key="12">
    <source>
        <dbReference type="EMBL" id="CUP17113.1"/>
    </source>
</evidence>
<dbReference type="EMBL" id="CYZL01000049">
    <property type="protein sequence ID" value="CUP17113.1"/>
    <property type="molecule type" value="Genomic_DNA"/>
</dbReference>
<dbReference type="EMBL" id="CYYC01000027">
    <property type="protein sequence ID" value="CUN09045.1"/>
    <property type="molecule type" value="Genomic_DNA"/>
</dbReference>
<dbReference type="PANTHER" id="PTHR33451:SF3">
    <property type="entry name" value="MALATE-2H(+)_NA(+)-LACTATE ANTIPORTER"/>
    <property type="match status" value="1"/>
</dbReference>
<feature type="transmembrane region" description="Helical" evidence="9">
    <location>
        <begin position="260"/>
        <end position="279"/>
    </location>
</feature>
<dbReference type="InterPro" id="IPR004770">
    <property type="entry name" value="Na/H_antiport_NhaC"/>
</dbReference>
<dbReference type="AlphaFoldDB" id="A0A174KYP7"/>
<feature type="transmembrane region" description="Helical" evidence="9">
    <location>
        <begin position="234"/>
        <end position="253"/>
    </location>
</feature>
<evidence type="ECO:0000256" key="7">
    <source>
        <dbReference type="ARBA" id="ARBA00023136"/>
    </source>
</evidence>
<organism evidence="12 14">
    <name type="scientific">Anaerobutyricum hallii</name>
    <dbReference type="NCBI Taxonomy" id="39488"/>
    <lineage>
        <taxon>Bacteria</taxon>
        <taxon>Bacillati</taxon>
        <taxon>Bacillota</taxon>
        <taxon>Clostridia</taxon>
        <taxon>Lachnospirales</taxon>
        <taxon>Lachnospiraceae</taxon>
        <taxon>Anaerobutyricum</taxon>
    </lineage>
</organism>
<feature type="transmembrane region" description="Helical" evidence="9">
    <location>
        <begin position="350"/>
        <end position="372"/>
    </location>
</feature>
<feature type="transmembrane region" description="Helical" evidence="9">
    <location>
        <begin position="36"/>
        <end position="56"/>
    </location>
</feature>
<dbReference type="InterPro" id="IPR052180">
    <property type="entry name" value="NhaC_Na-H+_Antiporter"/>
</dbReference>
<feature type="transmembrane region" description="Helical" evidence="9">
    <location>
        <begin position="190"/>
        <end position="214"/>
    </location>
</feature>
<dbReference type="PANTHER" id="PTHR33451">
    <property type="entry name" value="MALATE-2H(+)/NA(+)-LACTATE ANTIPORTER"/>
    <property type="match status" value="1"/>
</dbReference>
<evidence type="ECO:0000256" key="2">
    <source>
        <dbReference type="ARBA" id="ARBA00022448"/>
    </source>
</evidence>
<evidence type="ECO:0000313" key="11">
    <source>
        <dbReference type="EMBL" id="CUN09045.1"/>
    </source>
</evidence>
<keyword evidence="7 9" id="KW-0472">Membrane</keyword>
<dbReference type="InterPro" id="IPR018461">
    <property type="entry name" value="Na/H_Antiport_NhaC-like_C"/>
</dbReference>
<evidence type="ECO:0000256" key="4">
    <source>
        <dbReference type="ARBA" id="ARBA00022475"/>
    </source>
</evidence>
<feature type="transmembrane region" description="Helical" evidence="9">
    <location>
        <begin position="12"/>
        <end position="29"/>
    </location>
</feature>
<dbReference type="GO" id="GO:0015297">
    <property type="term" value="F:antiporter activity"/>
    <property type="evidence" value="ECO:0007669"/>
    <property type="project" value="UniProtKB-KW"/>
</dbReference>
<dbReference type="GO" id="GO:0005886">
    <property type="term" value="C:plasma membrane"/>
    <property type="evidence" value="ECO:0007669"/>
    <property type="project" value="UniProtKB-SubCell"/>
</dbReference>
<name>A0A174KYP7_9FIRM</name>
<feature type="transmembrane region" description="Helical" evidence="9">
    <location>
        <begin position="312"/>
        <end position="329"/>
    </location>
</feature>
<dbReference type="NCBIfam" id="TIGR00931">
    <property type="entry name" value="antiport_nhaC"/>
    <property type="match status" value="1"/>
</dbReference>
<dbReference type="OrthoDB" id="9762978at2"/>
<evidence type="ECO:0000313" key="14">
    <source>
        <dbReference type="Proteomes" id="UP000095679"/>
    </source>
</evidence>
<accession>A0A174KYP7</accession>
<comment type="subcellular location">
    <subcellularLocation>
        <location evidence="1">Cell membrane</location>
        <topology evidence="1">Multi-pass membrane protein</topology>
    </subcellularLocation>
</comment>
<protein>
    <submittedName>
        <fullName evidence="12">Malate-2H(+)/Na(+)-lactate antiporter</fullName>
    </submittedName>
</protein>
<dbReference type="Pfam" id="PF03553">
    <property type="entry name" value="Na_H_antiporter"/>
    <property type="match status" value="1"/>
</dbReference>